<protein>
    <submittedName>
        <fullName evidence="1">Uncharacterized protein</fullName>
    </submittedName>
</protein>
<organism evidence="1 2">
    <name type="scientific">Fusarium venenatum</name>
    <dbReference type="NCBI Taxonomy" id="56646"/>
    <lineage>
        <taxon>Eukaryota</taxon>
        <taxon>Fungi</taxon>
        <taxon>Dikarya</taxon>
        <taxon>Ascomycota</taxon>
        <taxon>Pezizomycotina</taxon>
        <taxon>Sordariomycetes</taxon>
        <taxon>Hypocreomycetidae</taxon>
        <taxon>Hypocreales</taxon>
        <taxon>Nectriaceae</taxon>
        <taxon>Fusarium</taxon>
    </lineage>
</organism>
<dbReference type="EMBL" id="LN649229">
    <property type="protein sequence ID" value="CEI66123.1"/>
    <property type="molecule type" value="Genomic_DNA"/>
</dbReference>
<evidence type="ECO:0000313" key="2">
    <source>
        <dbReference type="Proteomes" id="UP000245910"/>
    </source>
</evidence>
<proteinExistence type="predicted"/>
<sequence>MARDIPPPIHNLHANVKRIIATHSIMLHRPFCRHHATKESPVRPAVDYWSFPKISLPLITLQSRLICVLHEDKLEEAKTEAADQDDE</sequence>
<keyword evidence="2" id="KW-1185">Reference proteome</keyword>
<dbReference type="AlphaFoldDB" id="A0A2L2TDL3"/>
<reference evidence="2" key="1">
    <citation type="submission" date="2014-10" db="EMBL/GenBank/DDBJ databases">
        <authorList>
            <person name="King R."/>
        </authorList>
    </citation>
    <scope>NUCLEOTIDE SEQUENCE [LARGE SCALE GENOMIC DNA]</scope>
    <source>
        <strain evidence="2">A3/5</strain>
    </source>
</reference>
<accession>A0A2L2TDL3</accession>
<evidence type="ECO:0000313" key="1">
    <source>
        <dbReference type="EMBL" id="CEI66123.1"/>
    </source>
</evidence>
<name>A0A2L2TDL3_9HYPO</name>
<dbReference type="Proteomes" id="UP000245910">
    <property type="component" value="Chromosome I"/>
</dbReference>